<dbReference type="AlphaFoldDB" id="A0A1G2N101"/>
<protein>
    <submittedName>
        <fullName evidence="1">Uncharacterized protein</fullName>
    </submittedName>
</protein>
<name>A0A1G2N101_9BACT</name>
<gene>
    <name evidence="1" type="ORF">A3F51_03430</name>
</gene>
<organism evidence="1 2">
    <name type="scientific">Candidatus Taylorbacteria bacterium RIFCSPHIGHO2_12_FULL_45_16</name>
    <dbReference type="NCBI Taxonomy" id="1802315"/>
    <lineage>
        <taxon>Bacteria</taxon>
        <taxon>Candidatus Tayloriibacteriota</taxon>
    </lineage>
</organism>
<sequence>MVFWVFPLVAYILIFRYKSNKSEFFTMNAEIIIPTVILSADRSMVYRPPIRIPEWAVAWVFPELQQVARPKLDLGRVTCFSEYFVEKEIVPGFEFFEHLKKMSLISRCLNFPDGVSIAAYEYCWYEFKAKRVFLWQSVVHDGHQNLFVPWVQNIRGQMPIIYWHLLERFFSPGYNINVKNSLGLLV</sequence>
<accession>A0A1G2N101</accession>
<reference evidence="1 2" key="1">
    <citation type="journal article" date="2016" name="Nat. Commun.">
        <title>Thousands of microbial genomes shed light on interconnected biogeochemical processes in an aquifer system.</title>
        <authorList>
            <person name="Anantharaman K."/>
            <person name="Brown C.T."/>
            <person name="Hug L.A."/>
            <person name="Sharon I."/>
            <person name="Castelle C.J."/>
            <person name="Probst A.J."/>
            <person name="Thomas B.C."/>
            <person name="Singh A."/>
            <person name="Wilkins M.J."/>
            <person name="Karaoz U."/>
            <person name="Brodie E.L."/>
            <person name="Williams K.H."/>
            <person name="Hubbard S.S."/>
            <person name="Banfield J.F."/>
        </authorList>
    </citation>
    <scope>NUCLEOTIDE SEQUENCE [LARGE SCALE GENOMIC DNA]</scope>
</reference>
<dbReference type="Proteomes" id="UP000178089">
    <property type="component" value="Unassembled WGS sequence"/>
</dbReference>
<proteinExistence type="predicted"/>
<dbReference type="STRING" id="1802315.A3F51_03430"/>
<comment type="caution">
    <text evidence="1">The sequence shown here is derived from an EMBL/GenBank/DDBJ whole genome shotgun (WGS) entry which is preliminary data.</text>
</comment>
<evidence type="ECO:0000313" key="2">
    <source>
        <dbReference type="Proteomes" id="UP000178089"/>
    </source>
</evidence>
<dbReference type="EMBL" id="MHRT01000001">
    <property type="protein sequence ID" value="OHA29750.1"/>
    <property type="molecule type" value="Genomic_DNA"/>
</dbReference>
<evidence type="ECO:0000313" key="1">
    <source>
        <dbReference type="EMBL" id="OHA29750.1"/>
    </source>
</evidence>